<feature type="coiled-coil region" evidence="3">
    <location>
        <begin position="99"/>
        <end position="126"/>
    </location>
</feature>
<evidence type="ECO:0000313" key="6">
    <source>
        <dbReference type="Proteomes" id="UP000001542"/>
    </source>
</evidence>
<dbReference type="InterPro" id="IPR001487">
    <property type="entry name" value="Bromodomain"/>
</dbReference>
<dbReference type="Gene3D" id="1.20.920.10">
    <property type="entry name" value="Bromodomain-like"/>
    <property type="match status" value="1"/>
</dbReference>
<dbReference type="PANTHER" id="PTHR46136:SF1">
    <property type="entry name" value="TRANSCRIPTION FACTOR GTE11-RELATED"/>
    <property type="match status" value="1"/>
</dbReference>
<keyword evidence="3" id="KW-0175">Coiled coil</keyword>
<gene>
    <name evidence="5" type="ORF">TVAG_363210</name>
</gene>
<protein>
    <submittedName>
        <fullName evidence="5">Bromodomain containing protein</fullName>
    </submittedName>
</protein>
<proteinExistence type="predicted"/>
<name>A2FQI2_TRIV3</name>
<dbReference type="SMR" id="A2FQI2"/>
<evidence type="ECO:0000256" key="1">
    <source>
        <dbReference type="ARBA" id="ARBA00023117"/>
    </source>
</evidence>
<dbReference type="Proteomes" id="UP000001542">
    <property type="component" value="Unassembled WGS sequence"/>
</dbReference>
<dbReference type="VEuPathDB" id="TrichDB:TVAGG3_0843100"/>
<dbReference type="STRING" id="5722.A2FQI2"/>
<evidence type="ECO:0000256" key="2">
    <source>
        <dbReference type="PROSITE-ProRule" id="PRU00035"/>
    </source>
</evidence>
<dbReference type="PROSITE" id="PS50014">
    <property type="entry name" value="BROMODOMAIN_2"/>
    <property type="match status" value="1"/>
</dbReference>
<sequence length="222" mass="26422">MEEENWSKCFEIMKNLLEAPCTGPFRLIKEETIPHYTELIKNPQDLYRIYHRLEKREYQSTKRWKEEVNLVWDNAIKFNGENDYGKLAHYAKLYFKKLYDEKFARIEKIAERAAELERKIDSLLSDPPRNFPALRTLFSLKPKSETRQNDLINEIFHNIIRFTDADSQRKMFTLLRMYNPELGDNPIVSEKNPDLRVTVSLDSLPIKTLEALKEFISNNMSQ</sequence>
<evidence type="ECO:0000259" key="4">
    <source>
        <dbReference type="PROSITE" id="PS50014"/>
    </source>
</evidence>
<dbReference type="SUPFAM" id="SSF47370">
    <property type="entry name" value="Bromodomain"/>
    <property type="match status" value="1"/>
</dbReference>
<organism evidence="5 6">
    <name type="scientific">Trichomonas vaginalis (strain ATCC PRA-98 / G3)</name>
    <dbReference type="NCBI Taxonomy" id="412133"/>
    <lineage>
        <taxon>Eukaryota</taxon>
        <taxon>Metamonada</taxon>
        <taxon>Parabasalia</taxon>
        <taxon>Trichomonadida</taxon>
        <taxon>Trichomonadidae</taxon>
        <taxon>Trichomonas</taxon>
    </lineage>
</organism>
<keyword evidence="1 2" id="KW-0103">Bromodomain</keyword>
<reference evidence="5" key="1">
    <citation type="submission" date="2006-10" db="EMBL/GenBank/DDBJ databases">
        <authorList>
            <person name="Amadeo P."/>
            <person name="Zhao Q."/>
            <person name="Wortman J."/>
            <person name="Fraser-Liggett C."/>
            <person name="Carlton J."/>
        </authorList>
    </citation>
    <scope>NUCLEOTIDE SEQUENCE</scope>
    <source>
        <strain evidence="5">G3</strain>
    </source>
</reference>
<evidence type="ECO:0000313" key="5">
    <source>
        <dbReference type="EMBL" id="EAX92843.1"/>
    </source>
</evidence>
<dbReference type="InterPro" id="IPR052442">
    <property type="entry name" value="Env_Response_Regulator"/>
</dbReference>
<feature type="domain" description="Bromo" evidence="4">
    <location>
        <begin position="26"/>
        <end position="86"/>
    </location>
</feature>
<dbReference type="CDD" id="cd04369">
    <property type="entry name" value="Bromodomain"/>
    <property type="match status" value="1"/>
</dbReference>
<dbReference type="SMART" id="SM00297">
    <property type="entry name" value="BROMO"/>
    <property type="match status" value="1"/>
</dbReference>
<dbReference type="PRINTS" id="PR00503">
    <property type="entry name" value="BROMODOMAIN"/>
</dbReference>
<dbReference type="RefSeq" id="XP_001305773.1">
    <property type="nucleotide sequence ID" value="XM_001305772.1"/>
</dbReference>
<reference evidence="5" key="2">
    <citation type="journal article" date="2007" name="Science">
        <title>Draft genome sequence of the sexually transmitted pathogen Trichomonas vaginalis.</title>
        <authorList>
            <person name="Carlton J.M."/>
            <person name="Hirt R.P."/>
            <person name="Silva J.C."/>
            <person name="Delcher A.L."/>
            <person name="Schatz M."/>
            <person name="Zhao Q."/>
            <person name="Wortman J.R."/>
            <person name="Bidwell S.L."/>
            <person name="Alsmark U.C.M."/>
            <person name="Besteiro S."/>
            <person name="Sicheritz-Ponten T."/>
            <person name="Noel C.J."/>
            <person name="Dacks J.B."/>
            <person name="Foster P.G."/>
            <person name="Simillion C."/>
            <person name="Van de Peer Y."/>
            <person name="Miranda-Saavedra D."/>
            <person name="Barton G.J."/>
            <person name="Westrop G.D."/>
            <person name="Mueller S."/>
            <person name="Dessi D."/>
            <person name="Fiori P.L."/>
            <person name="Ren Q."/>
            <person name="Paulsen I."/>
            <person name="Zhang H."/>
            <person name="Bastida-Corcuera F.D."/>
            <person name="Simoes-Barbosa A."/>
            <person name="Brown M.T."/>
            <person name="Hayes R.D."/>
            <person name="Mukherjee M."/>
            <person name="Okumura C.Y."/>
            <person name="Schneider R."/>
            <person name="Smith A.J."/>
            <person name="Vanacova S."/>
            <person name="Villalvazo M."/>
            <person name="Haas B.J."/>
            <person name="Pertea M."/>
            <person name="Feldblyum T.V."/>
            <person name="Utterback T.R."/>
            <person name="Shu C.L."/>
            <person name="Osoegawa K."/>
            <person name="de Jong P.J."/>
            <person name="Hrdy I."/>
            <person name="Horvathova L."/>
            <person name="Zubacova Z."/>
            <person name="Dolezal P."/>
            <person name="Malik S.B."/>
            <person name="Logsdon J.M. Jr."/>
            <person name="Henze K."/>
            <person name="Gupta A."/>
            <person name="Wang C.C."/>
            <person name="Dunne R.L."/>
            <person name="Upcroft J.A."/>
            <person name="Upcroft P."/>
            <person name="White O."/>
            <person name="Salzberg S.L."/>
            <person name="Tang P."/>
            <person name="Chiu C.-H."/>
            <person name="Lee Y.-S."/>
            <person name="Embley T.M."/>
            <person name="Coombs G.H."/>
            <person name="Mottram J.C."/>
            <person name="Tachezy J."/>
            <person name="Fraser-Liggett C.M."/>
            <person name="Johnson P.J."/>
        </authorList>
    </citation>
    <scope>NUCLEOTIDE SEQUENCE [LARGE SCALE GENOMIC DNA]</scope>
    <source>
        <strain evidence="5">G3</strain>
    </source>
</reference>
<evidence type="ECO:0000256" key="3">
    <source>
        <dbReference type="SAM" id="Coils"/>
    </source>
</evidence>
<dbReference type="AlphaFoldDB" id="A2FQI2"/>
<accession>A2FQI2</accession>
<dbReference type="EMBL" id="DS113944">
    <property type="protein sequence ID" value="EAX92843.1"/>
    <property type="molecule type" value="Genomic_DNA"/>
</dbReference>
<dbReference type="PANTHER" id="PTHR46136">
    <property type="entry name" value="TRANSCRIPTION FACTOR GTE8"/>
    <property type="match status" value="1"/>
</dbReference>
<dbReference type="VEuPathDB" id="TrichDB:TVAG_363210"/>
<dbReference type="Pfam" id="PF00439">
    <property type="entry name" value="Bromodomain"/>
    <property type="match status" value="1"/>
</dbReference>
<dbReference type="KEGG" id="tva:4750567"/>
<dbReference type="InParanoid" id="A2FQI2"/>
<keyword evidence="6" id="KW-1185">Reference proteome</keyword>
<dbReference type="InterPro" id="IPR036427">
    <property type="entry name" value="Bromodomain-like_sf"/>
</dbReference>